<dbReference type="Pfam" id="PF13537">
    <property type="entry name" value="GATase_7"/>
    <property type="match status" value="1"/>
</dbReference>
<keyword evidence="9" id="KW-0028">Amino-acid biosynthesis</keyword>
<dbReference type="InterPro" id="IPR006426">
    <property type="entry name" value="Asn_synth_AEB"/>
</dbReference>
<name>A0AA35CJM0_9FIRM</name>
<keyword evidence="4 10" id="KW-0547">Nucleotide-binding</keyword>
<evidence type="ECO:0000256" key="3">
    <source>
        <dbReference type="ARBA" id="ARBA00012737"/>
    </source>
</evidence>
<dbReference type="Gene3D" id="3.60.20.10">
    <property type="entry name" value="Glutamine Phosphoribosylpyrophosphate, subunit 1, domain 1"/>
    <property type="match status" value="1"/>
</dbReference>
<evidence type="ECO:0000256" key="8">
    <source>
        <dbReference type="ARBA" id="ARBA00048741"/>
    </source>
</evidence>
<keyword evidence="5 10" id="KW-0067">ATP-binding</keyword>
<evidence type="ECO:0000256" key="1">
    <source>
        <dbReference type="ARBA" id="ARBA00005187"/>
    </source>
</evidence>
<evidence type="ECO:0000259" key="12">
    <source>
        <dbReference type="PROSITE" id="PS51278"/>
    </source>
</evidence>
<dbReference type="SUPFAM" id="SSF52402">
    <property type="entry name" value="Adenine nucleotide alpha hydrolases-like"/>
    <property type="match status" value="1"/>
</dbReference>
<evidence type="ECO:0000256" key="9">
    <source>
        <dbReference type="PIRSR" id="PIRSR001589-1"/>
    </source>
</evidence>
<dbReference type="NCBIfam" id="TIGR01536">
    <property type="entry name" value="asn_synth_AEB"/>
    <property type="match status" value="1"/>
</dbReference>
<dbReference type="GO" id="GO:0006529">
    <property type="term" value="P:asparagine biosynthetic process"/>
    <property type="evidence" value="ECO:0007669"/>
    <property type="project" value="UniProtKB-KW"/>
</dbReference>
<dbReference type="InterPro" id="IPR051786">
    <property type="entry name" value="ASN_synthetase/amidase"/>
</dbReference>
<dbReference type="Proteomes" id="UP001163687">
    <property type="component" value="Chromosome"/>
</dbReference>
<protein>
    <recommendedName>
        <fullName evidence="3">asparagine synthase (glutamine-hydrolyzing)</fullName>
        <ecNumber evidence="3">6.3.5.4</ecNumber>
    </recommendedName>
</protein>
<dbReference type="AlphaFoldDB" id="A0AA35CJM0"/>
<dbReference type="InterPro" id="IPR001962">
    <property type="entry name" value="Asn_synthase"/>
</dbReference>
<evidence type="ECO:0000256" key="4">
    <source>
        <dbReference type="ARBA" id="ARBA00022741"/>
    </source>
</evidence>
<dbReference type="CDD" id="cd00712">
    <property type="entry name" value="AsnB"/>
    <property type="match status" value="1"/>
</dbReference>
<dbReference type="PANTHER" id="PTHR43284:SF1">
    <property type="entry name" value="ASPARAGINE SYNTHETASE"/>
    <property type="match status" value="1"/>
</dbReference>
<feature type="domain" description="Glutamine amidotransferase type-2" evidence="12">
    <location>
        <begin position="2"/>
        <end position="216"/>
    </location>
</feature>
<comment type="catalytic activity">
    <reaction evidence="8">
        <text>L-aspartate + L-glutamine + ATP + H2O = L-asparagine + L-glutamate + AMP + diphosphate + H(+)</text>
        <dbReference type="Rhea" id="RHEA:12228"/>
        <dbReference type="ChEBI" id="CHEBI:15377"/>
        <dbReference type="ChEBI" id="CHEBI:15378"/>
        <dbReference type="ChEBI" id="CHEBI:29985"/>
        <dbReference type="ChEBI" id="CHEBI:29991"/>
        <dbReference type="ChEBI" id="CHEBI:30616"/>
        <dbReference type="ChEBI" id="CHEBI:33019"/>
        <dbReference type="ChEBI" id="CHEBI:58048"/>
        <dbReference type="ChEBI" id="CHEBI:58359"/>
        <dbReference type="ChEBI" id="CHEBI:456215"/>
        <dbReference type="EC" id="6.3.5.4"/>
    </reaction>
</comment>
<keyword evidence="7 9" id="KW-0315">Glutamine amidotransferase</keyword>
<dbReference type="InterPro" id="IPR033738">
    <property type="entry name" value="AsnB_N"/>
</dbReference>
<comment type="similarity">
    <text evidence="2">Belongs to the asparagine synthetase family.</text>
</comment>
<feature type="site" description="Important for beta-aspartyl-AMP intermediate formation" evidence="11">
    <location>
        <position position="379"/>
    </location>
</feature>
<evidence type="ECO:0000256" key="5">
    <source>
        <dbReference type="ARBA" id="ARBA00022840"/>
    </source>
</evidence>
<dbReference type="SUPFAM" id="SSF56235">
    <property type="entry name" value="N-terminal nucleophile aminohydrolases (Ntn hydrolases)"/>
    <property type="match status" value="1"/>
</dbReference>
<evidence type="ECO:0000313" key="14">
    <source>
        <dbReference type="Proteomes" id="UP001163687"/>
    </source>
</evidence>
<dbReference type="InterPro" id="IPR029055">
    <property type="entry name" value="Ntn_hydrolases_N"/>
</dbReference>
<reference evidence="13" key="1">
    <citation type="submission" date="2022-03" db="EMBL/GenBank/DDBJ databases">
        <title>Complete genome sequence of Caldinitratiruptor microaerophilus.</title>
        <authorList>
            <person name="Mukaiyama R."/>
            <person name="Nishiyama T."/>
            <person name="Ueda K."/>
        </authorList>
    </citation>
    <scope>NUCLEOTIDE SEQUENCE</scope>
    <source>
        <strain evidence="13">JCM 16183</strain>
    </source>
</reference>
<dbReference type="PANTHER" id="PTHR43284">
    <property type="entry name" value="ASPARAGINE SYNTHETASE (GLUTAMINE-HYDROLYZING)"/>
    <property type="match status" value="1"/>
</dbReference>
<dbReference type="GO" id="GO:0005829">
    <property type="term" value="C:cytosol"/>
    <property type="evidence" value="ECO:0007669"/>
    <property type="project" value="TreeGrafter"/>
</dbReference>
<feature type="binding site" evidence="10">
    <location>
        <begin position="377"/>
        <end position="378"/>
    </location>
    <ligand>
        <name>ATP</name>
        <dbReference type="ChEBI" id="CHEBI:30616"/>
    </ligand>
</feature>
<comment type="pathway">
    <text evidence="1">Amino-acid biosynthesis; L-asparagine biosynthesis; L-asparagine from L-aspartate (L-Gln route): step 1/1.</text>
</comment>
<dbReference type="CDD" id="cd01991">
    <property type="entry name" value="Asn_synthase_B_C"/>
    <property type="match status" value="1"/>
</dbReference>
<evidence type="ECO:0000256" key="6">
    <source>
        <dbReference type="ARBA" id="ARBA00022888"/>
    </source>
</evidence>
<dbReference type="PIRSF" id="PIRSF001589">
    <property type="entry name" value="Asn_synthetase_glu-h"/>
    <property type="match status" value="1"/>
</dbReference>
<dbReference type="GO" id="GO:0005524">
    <property type="term" value="F:ATP binding"/>
    <property type="evidence" value="ECO:0007669"/>
    <property type="project" value="UniProtKB-KW"/>
</dbReference>
<dbReference type="Pfam" id="PF00733">
    <property type="entry name" value="Asn_synthase"/>
    <property type="match status" value="1"/>
</dbReference>
<evidence type="ECO:0000256" key="11">
    <source>
        <dbReference type="PIRSR" id="PIRSR001589-3"/>
    </source>
</evidence>
<evidence type="ECO:0000256" key="10">
    <source>
        <dbReference type="PIRSR" id="PIRSR001589-2"/>
    </source>
</evidence>
<feature type="active site" description="For GATase activity" evidence="9">
    <location>
        <position position="2"/>
    </location>
</feature>
<dbReference type="InterPro" id="IPR014729">
    <property type="entry name" value="Rossmann-like_a/b/a_fold"/>
</dbReference>
<dbReference type="RefSeq" id="WP_264843683.1">
    <property type="nucleotide sequence ID" value="NZ_AP025628.1"/>
</dbReference>
<keyword evidence="14" id="KW-1185">Reference proteome</keyword>
<accession>A0AA35CJM0</accession>
<dbReference type="EC" id="6.3.5.4" evidence="3"/>
<feature type="binding site" evidence="10">
    <location>
        <position position="102"/>
    </location>
    <ligand>
        <name>L-glutamine</name>
        <dbReference type="ChEBI" id="CHEBI:58359"/>
    </ligand>
</feature>
<organism evidence="13 14">
    <name type="scientific">Caldinitratiruptor microaerophilus</name>
    <dbReference type="NCBI Taxonomy" id="671077"/>
    <lineage>
        <taxon>Bacteria</taxon>
        <taxon>Bacillati</taxon>
        <taxon>Bacillota</taxon>
        <taxon>Clostridia</taxon>
        <taxon>Eubacteriales</taxon>
        <taxon>Symbiobacteriaceae</taxon>
        <taxon>Caldinitratiruptor</taxon>
    </lineage>
</organism>
<dbReference type="EMBL" id="AP025628">
    <property type="protein sequence ID" value="BDG59563.1"/>
    <property type="molecule type" value="Genomic_DNA"/>
</dbReference>
<evidence type="ECO:0000256" key="2">
    <source>
        <dbReference type="ARBA" id="ARBA00005752"/>
    </source>
</evidence>
<dbReference type="InterPro" id="IPR017932">
    <property type="entry name" value="GATase_2_dom"/>
</dbReference>
<dbReference type="GO" id="GO:0004066">
    <property type="term" value="F:asparagine synthase (glutamine-hydrolyzing) activity"/>
    <property type="evidence" value="ECO:0007669"/>
    <property type="project" value="UniProtKB-EC"/>
</dbReference>
<dbReference type="PROSITE" id="PS51278">
    <property type="entry name" value="GATASE_TYPE_2"/>
    <property type="match status" value="1"/>
</dbReference>
<sequence length="614" mass="69314">MCGIAGWIDWEADLTRAGPVAEALRESLRHRGPDDAGTWLSPRAAIVHRRLTVVDPEGGAQPMVKTLGGRTYVITYNGELYNTADLREQLEAAGHRFRGYSDTEVLLTAFIEWGPACVHRLNGIFAFGIWSEADQSLFLARDRLGVKPLFFAQRGTAFLFASELKALLAHPAVRPEVGAEGLAEVLVMGPGRTPGHGVFRGIHELKPGHWLRLDRGGVHVARYWALQSRPHEDDLHTTARRVRELLQDTVERQLVSDVPVCTLLSGGIDSSAVTAFAAAAFAREGRAPIRTFSTDYAGNDRHFRPTAFQPGADTPWVRRVSAFLRTDHREVVVDTPDLADALVPATRARDLPGMADVDASLLLFSREIKKEATVALSGEAADEIFGGYPWFRMEDALSAPTFPWMRMTRERARFLAPEVREWIRPEEYVDRRYREALDEVPRLPGEGPREARLREIAYLSITRFMPTLLDRKDRMSMAVGLEVRVPYCDHRLVEYVWNIPWDMKMADGMEKGILRRALRGVLPDDVLERRKSPYPKTHDPAYLELVRDRALRLLDDPGSPLRSLFDAEAVRDLARSAQASSNLPWYGQLMSGPQFFAYLIQVDAWMREYRVVIR</sequence>
<evidence type="ECO:0000256" key="7">
    <source>
        <dbReference type="ARBA" id="ARBA00022962"/>
    </source>
</evidence>
<evidence type="ECO:0000313" key="13">
    <source>
        <dbReference type="EMBL" id="BDG59563.1"/>
    </source>
</evidence>
<proteinExistence type="inferred from homology"/>
<gene>
    <name evidence="13" type="ORF">caldi_06530</name>
</gene>
<keyword evidence="6 9" id="KW-0061">Asparagine biosynthesis</keyword>
<feature type="binding site" evidence="10">
    <location>
        <position position="263"/>
    </location>
    <ligand>
        <name>ATP</name>
        <dbReference type="ChEBI" id="CHEBI:30616"/>
    </ligand>
</feature>
<dbReference type="Gene3D" id="3.40.50.620">
    <property type="entry name" value="HUPs"/>
    <property type="match status" value="1"/>
</dbReference>
<dbReference type="KEGG" id="cmic:caldi_06530"/>